<accession>A0A0F9GI32</accession>
<reference evidence="1" key="1">
    <citation type="journal article" date="2015" name="Nature">
        <title>Complex archaea that bridge the gap between prokaryotes and eukaryotes.</title>
        <authorList>
            <person name="Spang A."/>
            <person name="Saw J.H."/>
            <person name="Jorgensen S.L."/>
            <person name="Zaremba-Niedzwiedzka K."/>
            <person name="Martijn J."/>
            <person name="Lind A.E."/>
            <person name="van Eijk R."/>
            <person name="Schleper C."/>
            <person name="Guy L."/>
            <person name="Ettema T.J."/>
        </authorList>
    </citation>
    <scope>NUCLEOTIDE SEQUENCE</scope>
</reference>
<evidence type="ECO:0000313" key="1">
    <source>
        <dbReference type="EMBL" id="KKL98494.1"/>
    </source>
</evidence>
<dbReference type="AlphaFoldDB" id="A0A0F9GI32"/>
<gene>
    <name evidence="1" type="ORF">LCGC14_1823850</name>
</gene>
<comment type="caution">
    <text evidence="1">The sequence shown here is derived from an EMBL/GenBank/DDBJ whole genome shotgun (WGS) entry which is preliminary data.</text>
</comment>
<dbReference type="EMBL" id="LAZR01017907">
    <property type="protein sequence ID" value="KKL98494.1"/>
    <property type="molecule type" value="Genomic_DNA"/>
</dbReference>
<name>A0A0F9GI32_9ZZZZ</name>
<organism evidence="1">
    <name type="scientific">marine sediment metagenome</name>
    <dbReference type="NCBI Taxonomy" id="412755"/>
    <lineage>
        <taxon>unclassified sequences</taxon>
        <taxon>metagenomes</taxon>
        <taxon>ecological metagenomes</taxon>
    </lineage>
</organism>
<proteinExistence type="predicted"/>
<protein>
    <submittedName>
        <fullName evidence="1">Uncharacterized protein</fullName>
    </submittedName>
</protein>
<sequence>MKKLFMIGMFVLSLSLVTGSLAADVELKITVPDAWVAITTAAVNSKWPTDGIGQIKWAETQMRIWLRNIVGAYKRTLDRSAALDAGGYVETKDDDIPIEISP</sequence>